<proteinExistence type="inferred from homology"/>
<name>A0A2T4J575_FUSBL</name>
<evidence type="ECO:0000256" key="3">
    <source>
        <dbReference type="ARBA" id="ARBA00023125"/>
    </source>
</evidence>
<dbReference type="InterPro" id="IPR000847">
    <property type="entry name" value="LysR_HTH_N"/>
</dbReference>
<protein>
    <submittedName>
        <fullName evidence="6">LysR family transcriptional regulator</fullName>
    </submittedName>
</protein>
<accession>A0A2T4J575</accession>
<dbReference type="Gene3D" id="1.10.10.10">
    <property type="entry name" value="Winged helix-like DNA-binding domain superfamily/Winged helix DNA-binding domain"/>
    <property type="match status" value="1"/>
</dbReference>
<organism evidence="6 7">
    <name type="scientific">Fuscovulum blasticum DSM 2131</name>
    <dbReference type="NCBI Taxonomy" id="1188250"/>
    <lineage>
        <taxon>Bacteria</taxon>
        <taxon>Pseudomonadati</taxon>
        <taxon>Pseudomonadota</taxon>
        <taxon>Alphaproteobacteria</taxon>
        <taxon>Rhodobacterales</taxon>
        <taxon>Paracoccaceae</taxon>
        <taxon>Pseudogemmobacter</taxon>
    </lineage>
</organism>
<evidence type="ECO:0000313" key="7">
    <source>
        <dbReference type="Proteomes" id="UP000241362"/>
    </source>
</evidence>
<dbReference type="SUPFAM" id="SSF46785">
    <property type="entry name" value="Winged helix' DNA-binding domain"/>
    <property type="match status" value="1"/>
</dbReference>
<evidence type="ECO:0000256" key="4">
    <source>
        <dbReference type="ARBA" id="ARBA00023163"/>
    </source>
</evidence>
<feature type="domain" description="HTH lysR-type" evidence="5">
    <location>
        <begin position="31"/>
        <end position="88"/>
    </location>
</feature>
<dbReference type="PROSITE" id="PS50931">
    <property type="entry name" value="HTH_LYSR"/>
    <property type="match status" value="1"/>
</dbReference>
<keyword evidence="4" id="KW-0804">Transcription</keyword>
<dbReference type="Gene3D" id="3.40.190.10">
    <property type="entry name" value="Periplasmic binding protein-like II"/>
    <property type="match status" value="2"/>
</dbReference>
<comment type="caution">
    <text evidence="6">The sequence shown here is derived from an EMBL/GenBank/DDBJ whole genome shotgun (WGS) entry which is preliminary data.</text>
</comment>
<dbReference type="PANTHER" id="PTHR30537">
    <property type="entry name" value="HTH-TYPE TRANSCRIPTIONAL REGULATOR"/>
    <property type="match status" value="1"/>
</dbReference>
<keyword evidence="3" id="KW-0238">DNA-binding</keyword>
<dbReference type="Pfam" id="PF00126">
    <property type="entry name" value="HTH_1"/>
    <property type="match status" value="1"/>
</dbReference>
<dbReference type="GO" id="GO:0006351">
    <property type="term" value="P:DNA-templated transcription"/>
    <property type="evidence" value="ECO:0007669"/>
    <property type="project" value="TreeGrafter"/>
</dbReference>
<dbReference type="GO" id="GO:0003700">
    <property type="term" value="F:DNA-binding transcription factor activity"/>
    <property type="evidence" value="ECO:0007669"/>
    <property type="project" value="InterPro"/>
</dbReference>
<gene>
    <name evidence="6" type="ORF">C5F44_15460</name>
</gene>
<dbReference type="InterPro" id="IPR036390">
    <property type="entry name" value="WH_DNA-bd_sf"/>
</dbReference>
<keyword evidence="7" id="KW-1185">Reference proteome</keyword>
<dbReference type="PANTHER" id="PTHR30537:SF79">
    <property type="entry name" value="TRANSCRIPTIONAL REGULATOR-RELATED"/>
    <property type="match status" value="1"/>
</dbReference>
<dbReference type="EMBL" id="PZKE01000020">
    <property type="protein sequence ID" value="PTE13049.1"/>
    <property type="molecule type" value="Genomic_DNA"/>
</dbReference>
<dbReference type="InterPro" id="IPR058163">
    <property type="entry name" value="LysR-type_TF_proteobact-type"/>
</dbReference>
<dbReference type="GO" id="GO:0043565">
    <property type="term" value="F:sequence-specific DNA binding"/>
    <property type="evidence" value="ECO:0007669"/>
    <property type="project" value="TreeGrafter"/>
</dbReference>
<dbReference type="PRINTS" id="PR00039">
    <property type="entry name" value="HTHLYSR"/>
</dbReference>
<comment type="similarity">
    <text evidence="1">Belongs to the LysR transcriptional regulatory family.</text>
</comment>
<sequence>MPENRASCSTTRLTTFKPGFQMTPFDWRDLPPLPSLRAFEAAARLGSFSAAARVLNVTHPAVAQQVRGLERHLGLRLIAEAGRSLKLTEEGSRLAAALNGGFAAMAETLGRLRQADRHRGLRITLTPGFAQNVMVPALPEFWASHPEIAVSLVASSQLADLGRDGFDLAIRSGKGPWPDGEAELLCRTRIVLVGAPALLDRPGTDLAGLPWIVNLADTEEERWMAAKGLDRTRLQTLDIENPMLAVAAALRGLGLLFATEAMLRDHLASGQLRLVPGWDLPETAYWAVTPHGPPRAPVQDFIRWLRKRL</sequence>
<dbReference type="AlphaFoldDB" id="A0A2T4J575"/>
<dbReference type="Pfam" id="PF03466">
    <property type="entry name" value="LysR_substrate"/>
    <property type="match status" value="1"/>
</dbReference>
<dbReference type="SUPFAM" id="SSF53850">
    <property type="entry name" value="Periplasmic binding protein-like II"/>
    <property type="match status" value="1"/>
</dbReference>
<dbReference type="Proteomes" id="UP000241362">
    <property type="component" value="Unassembled WGS sequence"/>
</dbReference>
<dbReference type="InterPro" id="IPR005119">
    <property type="entry name" value="LysR_subst-bd"/>
</dbReference>
<keyword evidence="2" id="KW-0805">Transcription regulation</keyword>
<dbReference type="InterPro" id="IPR036388">
    <property type="entry name" value="WH-like_DNA-bd_sf"/>
</dbReference>
<evidence type="ECO:0000256" key="2">
    <source>
        <dbReference type="ARBA" id="ARBA00023015"/>
    </source>
</evidence>
<evidence type="ECO:0000256" key="1">
    <source>
        <dbReference type="ARBA" id="ARBA00009437"/>
    </source>
</evidence>
<evidence type="ECO:0000313" key="6">
    <source>
        <dbReference type="EMBL" id="PTE13049.1"/>
    </source>
</evidence>
<reference evidence="6 7" key="1">
    <citation type="submission" date="2018-03" db="EMBL/GenBank/DDBJ databases">
        <title>Rhodobacter blasticus.</title>
        <authorList>
            <person name="Meyer T.E."/>
            <person name="Miller S."/>
            <person name="Lodha T."/>
            <person name="Gandham S."/>
            <person name="Chintalapati S."/>
            <person name="Chintalapati V.R."/>
        </authorList>
    </citation>
    <scope>NUCLEOTIDE SEQUENCE [LARGE SCALE GENOMIC DNA]</scope>
    <source>
        <strain evidence="6 7">DSM 2131</strain>
    </source>
</reference>
<evidence type="ECO:0000259" key="5">
    <source>
        <dbReference type="PROSITE" id="PS50931"/>
    </source>
</evidence>